<sequence length="276" mass="31639">MRKNFAISNGILILFLLFSYTVFPQSTASPQLSKFQIAAPQLDTIKTIWLYLPKDYSEEKKFPVLYMQDAQNLFDNETAFAGEWAVDEFLDMQDAEVIVVAIEHGNDKRISELTPFPNEKYGGGNGDRYVDFIRETLKPHIDASYSTKTASRDTYIMGSSLGGLISFYAALKYPEVFGNAGVFSPSFWFSEKIYEFAQQSQISDKSKFYFMAGDSESPDMLPDMHRMIELLKEKGVEARQLKWVTHKNGKHQEATWKAEFPAAYYWLLQNDDHGKD</sequence>
<dbReference type="AlphaFoldDB" id="A0A1L7I6W7"/>
<dbReference type="InterPro" id="IPR000801">
    <property type="entry name" value="Esterase-like"/>
</dbReference>
<accession>A0A1L7I6W7</accession>
<name>A0A1L7I6W7_9FLAO</name>
<dbReference type="InterPro" id="IPR029058">
    <property type="entry name" value="AB_hydrolase_fold"/>
</dbReference>
<dbReference type="InterPro" id="IPR050583">
    <property type="entry name" value="Mycobacterial_A85_antigen"/>
</dbReference>
<protein>
    <submittedName>
        <fullName evidence="1">Uncharacterized protein</fullName>
    </submittedName>
</protein>
<dbReference type="SUPFAM" id="SSF53474">
    <property type="entry name" value="alpha/beta-Hydrolases"/>
    <property type="match status" value="1"/>
</dbReference>
<dbReference type="Gene3D" id="3.40.50.1820">
    <property type="entry name" value="alpha/beta hydrolase"/>
    <property type="match status" value="1"/>
</dbReference>
<evidence type="ECO:0000313" key="1">
    <source>
        <dbReference type="EMBL" id="APU69330.1"/>
    </source>
</evidence>
<dbReference type="EMBL" id="CP016359">
    <property type="protein sequence ID" value="APU69330.1"/>
    <property type="molecule type" value="Genomic_DNA"/>
</dbReference>
<dbReference type="Pfam" id="PF00756">
    <property type="entry name" value="Esterase"/>
    <property type="match status" value="1"/>
</dbReference>
<reference evidence="1 2" key="1">
    <citation type="submission" date="2016-07" db="EMBL/GenBank/DDBJ databases">
        <title>Multi-omics approach to identify versatile polysaccharide utilization systems of a marine flavobacterium Gramella flava.</title>
        <authorList>
            <person name="Tang K."/>
        </authorList>
    </citation>
    <scope>NUCLEOTIDE SEQUENCE [LARGE SCALE GENOMIC DNA]</scope>
    <source>
        <strain evidence="1 2">JLT2011</strain>
    </source>
</reference>
<organism evidence="1 2">
    <name type="scientific">Christiangramia flava JLT2011</name>
    <dbReference type="NCBI Taxonomy" id="1229726"/>
    <lineage>
        <taxon>Bacteria</taxon>
        <taxon>Pseudomonadati</taxon>
        <taxon>Bacteroidota</taxon>
        <taxon>Flavobacteriia</taxon>
        <taxon>Flavobacteriales</taxon>
        <taxon>Flavobacteriaceae</taxon>
        <taxon>Christiangramia</taxon>
    </lineage>
</organism>
<keyword evidence="2" id="KW-1185">Reference proteome</keyword>
<dbReference type="KEGG" id="gfl:GRFL_2606"/>
<dbReference type="OrthoDB" id="9784036at2"/>
<dbReference type="PANTHER" id="PTHR48098:SF6">
    <property type="entry name" value="FERRI-BACILLIBACTIN ESTERASE BESA"/>
    <property type="match status" value="1"/>
</dbReference>
<proteinExistence type="predicted"/>
<dbReference type="Proteomes" id="UP000186230">
    <property type="component" value="Chromosome"/>
</dbReference>
<dbReference type="STRING" id="1229726.GRFL_2606"/>
<evidence type="ECO:0000313" key="2">
    <source>
        <dbReference type="Proteomes" id="UP000186230"/>
    </source>
</evidence>
<gene>
    <name evidence="1" type="ORF">GRFL_2606</name>
</gene>
<dbReference type="PANTHER" id="PTHR48098">
    <property type="entry name" value="ENTEROCHELIN ESTERASE-RELATED"/>
    <property type="match status" value="1"/>
</dbReference>
<dbReference type="RefSeq" id="WP_083645010.1">
    <property type="nucleotide sequence ID" value="NZ_AMRU01000007.1"/>
</dbReference>